<dbReference type="Proteomes" id="UP000072867">
    <property type="component" value="Unassembled WGS sequence"/>
</dbReference>
<dbReference type="AlphaFoldDB" id="A0A147HRU6"/>
<name>A0A147HRU6_9SPHN</name>
<dbReference type="PROSITE" id="PS50994">
    <property type="entry name" value="INTEGRASE"/>
    <property type="match status" value="1"/>
</dbReference>
<feature type="domain" description="Integrase catalytic" evidence="1">
    <location>
        <begin position="1"/>
        <end position="57"/>
    </location>
</feature>
<dbReference type="Gene3D" id="3.30.420.10">
    <property type="entry name" value="Ribonuclease H-like superfamily/Ribonuclease H"/>
    <property type="match status" value="1"/>
</dbReference>
<accession>A0A147HRU6</accession>
<gene>
    <name evidence="2" type="ORF">NS319_18240</name>
</gene>
<dbReference type="InterPro" id="IPR036397">
    <property type="entry name" value="RNaseH_sf"/>
</dbReference>
<sequence>VARFNHTIKEATVKRFHYDSHDELRTHLADFMAAYNFARRLKTLSGLTPYEYIAKIWTSEPDRFIVNPIHQMPGLNT</sequence>
<organism evidence="2 3">
    <name type="scientific">Sphingomonas sanguinis</name>
    <dbReference type="NCBI Taxonomy" id="33051"/>
    <lineage>
        <taxon>Bacteria</taxon>
        <taxon>Pseudomonadati</taxon>
        <taxon>Pseudomonadota</taxon>
        <taxon>Alphaproteobacteria</taxon>
        <taxon>Sphingomonadales</taxon>
        <taxon>Sphingomonadaceae</taxon>
        <taxon>Sphingomonas</taxon>
    </lineage>
</organism>
<dbReference type="RefSeq" id="WP_153003182.1">
    <property type="nucleotide sequence ID" value="NZ_LDTD01000189.1"/>
</dbReference>
<comment type="caution">
    <text evidence="2">The sequence shown here is derived from an EMBL/GenBank/DDBJ whole genome shotgun (WGS) entry which is preliminary data.</text>
</comment>
<dbReference type="InterPro" id="IPR001584">
    <property type="entry name" value="Integrase_cat-core"/>
</dbReference>
<dbReference type="InterPro" id="IPR012337">
    <property type="entry name" value="RNaseH-like_sf"/>
</dbReference>
<feature type="non-terminal residue" evidence="2">
    <location>
        <position position="1"/>
    </location>
</feature>
<reference evidence="2 3" key="1">
    <citation type="journal article" date="2016" name="Front. Microbiol.">
        <title>Genomic Resource of Rice Seed Associated Bacteria.</title>
        <authorList>
            <person name="Midha S."/>
            <person name="Bansal K."/>
            <person name="Sharma S."/>
            <person name="Kumar N."/>
            <person name="Patil P.P."/>
            <person name="Chaudhry V."/>
            <person name="Patil P.B."/>
        </authorList>
    </citation>
    <scope>NUCLEOTIDE SEQUENCE [LARGE SCALE GENOMIC DNA]</scope>
    <source>
        <strain evidence="2 3">NS319</strain>
    </source>
</reference>
<dbReference type="GO" id="GO:0003676">
    <property type="term" value="F:nucleic acid binding"/>
    <property type="evidence" value="ECO:0007669"/>
    <property type="project" value="InterPro"/>
</dbReference>
<evidence type="ECO:0000259" key="1">
    <source>
        <dbReference type="PROSITE" id="PS50994"/>
    </source>
</evidence>
<dbReference type="GO" id="GO:0015074">
    <property type="term" value="P:DNA integration"/>
    <property type="evidence" value="ECO:0007669"/>
    <property type="project" value="InterPro"/>
</dbReference>
<protein>
    <recommendedName>
        <fullName evidence="1">Integrase catalytic domain-containing protein</fullName>
    </recommendedName>
</protein>
<dbReference type="SUPFAM" id="SSF53098">
    <property type="entry name" value="Ribonuclease H-like"/>
    <property type="match status" value="1"/>
</dbReference>
<dbReference type="PATRIC" id="fig|33051.3.peg.1252"/>
<dbReference type="Pfam" id="PF13333">
    <property type="entry name" value="rve_2"/>
    <property type="match status" value="1"/>
</dbReference>
<evidence type="ECO:0000313" key="3">
    <source>
        <dbReference type="Proteomes" id="UP000072867"/>
    </source>
</evidence>
<dbReference type="EMBL" id="LDTD01000189">
    <property type="protein sequence ID" value="KTT65194.1"/>
    <property type="molecule type" value="Genomic_DNA"/>
</dbReference>
<evidence type="ECO:0000313" key="2">
    <source>
        <dbReference type="EMBL" id="KTT65194.1"/>
    </source>
</evidence>
<proteinExistence type="predicted"/>